<comment type="caution">
    <text evidence="2">The sequence shown here is derived from an EMBL/GenBank/DDBJ whole genome shotgun (WGS) entry which is preliminary data.</text>
</comment>
<evidence type="ECO:0008006" key="4">
    <source>
        <dbReference type="Google" id="ProtNLM"/>
    </source>
</evidence>
<accession>A0ABP1R957</accession>
<reference evidence="2 3" key="1">
    <citation type="submission" date="2024-08" db="EMBL/GenBank/DDBJ databases">
        <authorList>
            <person name="Cucini C."/>
            <person name="Frati F."/>
        </authorList>
    </citation>
    <scope>NUCLEOTIDE SEQUENCE [LARGE SCALE GENOMIC DNA]</scope>
</reference>
<feature type="signal peptide" evidence="1">
    <location>
        <begin position="1"/>
        <end position="16"/>
    </location>
</feature>
<keyword evidence="1" id="KW-0732">Signal</keyword>
<dbReference type="EMBL" id="CAXLJM020000068">
    <property type="protein sequence ID" value="CAL8123192.1"/>
    <property type="molecule type" value="Genomic_DNA"/>
</dbReference>
<organism evidence="2 3">
    <name type="scientific">Orchesella dallaii</name>
    <dbReference type="NCBI Taxonomy" id="48710"/>
    <lineage>
        <taxon>Eukaryota</taxon>
        <taxon>Metazoa</taxon>
        <taxon>Ecdysozoa</taxon>
        <taxon>Arthropoda</taxon>
        <taxon>Hexapoda</taxon>
        <taxon>Collembola</taxon>
        <taxon>Entomobryomorpha</taxon>
        <taxon>Entomobryoidea</taxon>
        <taxon>Orchesellidae</taxon>
        <taxon>Orchesellinae</taxon>
        <taxon>Orchesella</taxon>
    </lineage>
</organism>
<keyword evidence="3" id="KW-1185">Reference proteome</keyword>
<dbReference type="Proteomes" id="UP001642540">
    <property type="component" value="Unassembled WGS sequence"/>
</dbReference>
<evidence type="ECO:0000313" key="3">
    <source>
        <dbReference type="Proteomes" id="UP001642540"/>
    </source>
</evidence>
<protein>
    <recommendedName>
        <fullName evidence="4">DUF4625 domain-containing protein</fullName>
    </recommendedName>
</protein>
<proteinExistence type="predicted"/>
<evidence type="ECO:0000256" key="1">
    <source>
        <dbReference type="SAM" id="SignalP"/>
    </source>
</evidence>
<name>A0ABP1R957_9HEXA</name>
<gene>
    <name evidence="2" type="ORF">ODALV1_LOCUS20123</name>
</gene>
<evidence type="ECO:0000313" key="2">
    <source>
        <dbReference type="EMBL" id="CAL8123192.1"/>
    </source>
</evidence>
<feature type="chain" id="PRO_5046812777" description="DUF4625 domain-containing protein" evidence="1">
    <location>
        <begin position="17"/>
        <end position="234"/>
    </location>
</feature>
<sequence>MLRIIGLLTLTTLASSLNCGIQGENGASPIVLPAVTESEVVGEVILGVFPIYNVSATGAVSSPHARYLRVLRYESRYEILSAAPFPEFVQTERSQLLVREVIFTCSDGDKIQYTIQIPILDENTEAPAFNAVEYNVTVTASENGQLIPIDAGIAVYDADVDKSNANLILKSSNARLVPLVYEMANSDAFAYKFDLMVPDEMDVGDYQVILTADDGKYSASAMLKLTVIGEEEAK</sequence>